<proteinExistence type="inferred from homology"/>
<dbReference type="AlphaFoldDB" id="A0A5S4YNF6"/>
<evidence type="ECO:0000313" key="8">
    <source>
        <dbReference type="Proteomes" id="UP000324797"/>
    </source>
</evidence>
<dbReference type="EMBL" id="VSTH01000050">
    <property type="protein sequence ID" value="TYO65668.1"/>
    <property type="molecule type" value="Genomic_DNA"/>
</dbReference>
<feature type="binding site" evidence="5">
    <location>
        <position position="218"/>
    </location>
    <ligand>
        <name>FAD</name>
        <dbReference type="ChEBI" id="CHEBI:57692"/>
    </ligand>
</feature>
<organism evidence="7 8">
    <name type="scientific">Bradyrhizobium hipponense</name>
    <dbReference type="NCBI Taxonomy" id="2605638"/>
    <lineage>
        <taxon>Bacteria</taxon>
        <taxon>Pseudomonadati</taxon>
        <taxon>Pseudomonadota</taxon>
        <taxon>Alphaproteobacteria</taxon>
        <taxon>Hyphomicrobiales</taxon>
        <taxon>Nitrobacteraceae</taxon>
        <taxon>Bradyrhizobium</taxon>
    </lineage>
</organism>
<dbReference type="InterPro" id="IPR007867">
    <property type="entry name" value="GMC_OxRtase_C"/>
</dbReference>
<dbReference type="PROSITE" id="PS00624">
    <property type="entry name" value="GMC_OXRED_2"/>
    <property type="match status" value="1"/>
</dbReference>
<protein>
    <submittedName>
        <fullName evidence="7">FAD-dependent oxidoreductase</fullName>
    </submittedName>
</protein>
<dbReference type="SUPFAM" id="SSF51905">
    <property type="entry name" value="FAD/NAD(P)-binding domain"/>
    <property type="match status" value="1"/>
</dbReference>
<keyword evidence="4 5" id="KW-0274">FAD</keyword>
<feature type="binding site" evidence="5">
    <location>
        <position position="83"/>
    </location>
    <ligand>
        <name>FAD</name>
        <dbReference type="ChEBI" id="CHEBI:57692"/>
    </ligand>
</feature>
<sequence length="531" mass="57447">MQEFDYIIVGGGSAGCVLASRLSEDPHARVLLIESGQRDTDKYIHIPATFFKVLEKGRDALFYASQPEKGLNGRPSIVPQGHVLGGGSSVNAMVYIRGSRQDYDTWAQLGCRNWSYDKVLPVFRDQEGNKRLCGEYHGVDGELTVSDRAYGHPLSWAFIRAAQEAGIPYNEDFNGPRQEGVGFYQTTTSSGRRRSSAEAFLRKAEGRSNLAIRTATRVHKVEFESKRAAGVLLEDGSRIKARREVILTAGALATPKILQLSGIGPASHLREHGIDVVVDLPGVGENYQDHLEATVQCETKDPISIFGEDKGLRAASHMLQYLLTKTGLLTSTVVETGGFADTAGTGEPDVQFHVLPTFVGFADRMAEPGHGISIGPCVLRPQSRGSVRLRSPNPADSALFVANSLAEQADVETLVRGVQLAIRISEAPSLARLVKRRVLPKPGLEQDVEALRDYVRSISKTVFHPSGTAKMGASSDAMAVVSEDLQVRGVEGLRVADASIMPRLVSGNTNAPTMMIGERAARFILSKDVAA</sequence>
<comment type="cofactor">
    <cofactor evidence="1 5">
        <name>FAD</name>
        <dbReference type="ChEBI" id="CHEBI:57692"/>
    </cofactor>
</comment>
<dbReference type="InterPro" id="IPR000172">
    <property type="entry name" value="GMC_OxRdtase_N"/>
</dbReference>
<evidence type="ECO:0000313" key="7">
    <source>
        <dbReference type="EMBL" id="TYO65668.1"/>
    </source>
</evidence>
<dbReference type="PANTHER" id="PTHR11552:SF147">
    <property type="entry name" value="CHOLINE DEHYDROGENASE, MITOCHONDRIAL"/>
    <property type="match status" value="1"/>
</dbReference>
<dbReference type="GO" id="GO:0050660">
    <property type="term" value="F:flavin adenine dinucleotide binding"/>
    <property type="evidence" value="ECO:0007669"/>
    <property type="project" value="InterPro"/>
</dbReference>
<comment type="caution">
    <text evidence="7">The sequence shown here is derived from an EMBL/GenBank/DDBJ whole genome shotgun (WGS) entry which is preliminary data.</text>
</comment>
<feature type="binding site" evidence="5">
    <location>
        <begin position="91"/>
        <end position="94"/>
    </location>
    <ligand>
        <name>FAD</name>
        <dbReference type="ChEBI" id="CHEBI:57692"/>
    </ligand>
</feature>
<dbReference type="InterPro" id="IPR012132">
    <property type="entry name" value="GMC_OxRdtase"/>
</dbReference>
<name>A0A5S4YNF6_9BRAD</name>
<accession>A0A5S4YNF6</accession>
<evidence type="ECO:0000256" key="5">
    <source>
        <dbReference type="PIRSR" id="PIRSR000137-2"/>
    </source>
</evidence>
<dbReference type="RefSeq" id="WP_148740309.1">
    <property type="nucleotide sequence ID" value="NZ_VSTH01000050.1"/>
</dbReference>
<dbReference type="Gene3D" id="3.50.50.60">
    <property type="entry name" value="FAD/NAD(P)-binding domain"/>
    <property type="match status" value="1"/>
</dbReference>
<evidence type="ECO:0000256" key="4">
    <source>
        <dbReference type="ARBA" id="ARBA00022827"/>
    </source>
</evidence>
<keyword evidence="3" id="KW-0285">Flavoprotein</keyword>
<dbReference type="InterPro" id="IPR036188">
    <property type="entry name" value="FAD/NAD-bd_sf"/>
</dbReference>
<dbReference type="Gene3D" id="3.30.560.10">
    <property type="entry name" value="Glucose Oxidase, domain 3"/>
    <property type="match status" value="1"/>
</dbReference>
<feature type="domain" description="Glucose-methanol-choline oxidoreductase N-terminal" evidence="6">
    <location>
        <begin position="250"/>
        <end position="264"/>
    </location>
</feature>
<evidence type="ECO:0000256" key="2">
    <source>
        <dbReference type="ARBA" id="ARBA00010790"/>
    </source>
</evidence>
<evidence type="ECO:0000259" key="6">
    <source>
        <dbReference type="PROSITE" id="PS00624"/>
    </source>
</evidence>
<dbReference type="GO" id="GO:0016614">
    <property type="term" value="F:oxidoreductase activity, acting on CH-OH group of donors"/>
    <property type="evidence" value="ECO:0007669"/>
    <property type="project" value="InterPro"/>
</dbReference>
<dbReference type="Pfam" id="PF05199">
    <property type="entry name" value="GMC_oxred_C"/>
    <property type="match status" value="1"/>
</dbReference>
<evidence type="ECO:0000256" key="1">
    <source>
        <dbReference type="ARBA" id="ARBA00001974"/>
    </source>
</evidence>
<reference evidence="7 8" key="1">
    <citation type="submission" date="2019-08" db="EMBL/GenBank/DDBJ databases">
        <title>Bradyrhizobium hipponensis sp. nov., a rhizobium isolated from a Lupinus angustifolius root nodule in Tunisia.</title>
        <authorList>
            <person name="Off K."/>
            <person name="Rejili M."/>
            <person name="Mars M."/>
            <person name="Brachmann A."/>
            <person name="Marin M."/>
        </authorList>
    </citation>
    <scope>NUCLEOTIDE SEQUENCE [LARGE SCALE GENOMIC DNA]</scope>
    <source>
        <strain evidence="8">aSej3</strain>
    </source>
</reference>
<dbReference type="Pfam" id="PF00732">
    <property type="entry name" value="GMC_oxred_N"/>
    <property type="match status" value="1"/>
</dbReference>
<dbReference type="SUPFAM" id="SSF54373">
    <property type="entry name" value="FAD-linked reductases, C-terminal domain"/>
    <property type="match status" value="1"/>
</dbReference>
<dbReference type="PIRSF" id="PIRSF000137">
    <property type="entry name" value="Alcohol_oxidase"/>
    <property type="match status" value="1"/>
</dbReference>
<keyword evidence="8" id="KW-1185">Reference proteome</keyword>
<dbReference type="PANTHER" id="PTHR11552">
    <property type="entry name" value="GLUCOSE-METHANOL-CHOLINE GMC OXIDOREDUCTASE"/>
    <property type="match status" value="1"/>
</dbReference>
<evidence type="ECO:0000256" key="3">
    <source>
        <dbReference type="ARBA" id="ARBA00022630"/>
    </source>
</evidence>
<dbReference type="Proteomes" id="UP000324797">
    <property type="component" value="Unassembled WGS sequence"/>
</dbReference>
<gene>
    <name evidence="7" type="ORF">FXV83_15730</name>
</gene>
<comment type="similarity">
    <text evidence="2">Belongs to the GMC oxidoreductase family.</text>
</comment>